<comment type="caution">
    <text evidence="2">The sequence shown here is derived from an EMBL/GenBank/DDBJ whole genome shotgun (WGS) entry which is preliminary data.</text>
</comment>
<name>A0AAE0RL14_9TELE</name>
<keyword evidence="3" id="KW-1185">Reference proteome</keyword>
<feature type="region of interest" description="Disordered" evidence="1">
    <location>
        <begin position="110"/>
        <end position="176"/>
    </location>
</feature>
<gene>
    <name evidence="2" type="ORF">QTP70_024687</name>
</gene>
<dbReference type="InterPro" id="IPR043128">
    <property type="entry name" value="Rev_trsase/Diguanyl_cyclase"/>
</dbReference>
<accession>A0AAE0RL14</accession>
<evidence type="ECO:0000256" key="1">
    <source>
        <dbReference type="SAM" id="MobiDB-lite"/>
    </source>
</evidence>
<proteinExistence type="predicted"/>
<reference evidence="2" key="1">
    <citation type="submission" date="2023-06" db="EMBL/GenBank/DDBJ databases">
        <title>Male Hemibagrus guttatus genome.</title>
        <authorList>
            <person name="Bian C."/>
        </authorList>
    </citation>
    <scope>NUCLEOTIDE SEQUENCE</scope>
    <source>
        <strain evidence="2">Male_cb2023</strain>
        <tissue evidence="2">Muscle</tissue>
    </source>
</reference>
<dbReference type="Gene3D" id="3.30.70.270">
    <property type="match status" value="1"/>
</dbReference>
<feature type="compositionally biased region" description="Acidic residues" evidence="1">
    <location>
        <begin position="154"/>
        <end position="165"/>
    </location>
</feature>
<evidence type="ECO:0000313" key="2">
    <source>
        <dbReference type="EMBL" id="KAK3557183.1"/>
    </source>
</evidence>
<evidence type="ECO:0000313" key="3">
    <source>
        <dbReference type="Proteomes" id="UP001274896"/>
    </source>
</evidence>
<organism evidence="2 3">
    <name type="scientific">Hemibagrus guttatus</name>
    <dbReference type="NCBI Taxonomy" id="175788"/>
    <lineage>
        <taxon>Eukaryota</taxon>
        <taxon>Metazoa</taxon>
        <taxon>Chordata</taxon>
        <taxon>Craniata</taxon>
        <taxon>Vertebrata</taxon>
        <taxon>Euteleostomi</taxon>
        <taxon>Actinopterygii</taxon>
        <taxon>Neopterygii</taxon>
        <taxon>Teleostei</taxon>
        <taxon>Ostariophysi</taxon>
        <taxon>Siluriformes</taxon>
        <taxon>Bagridae</taxon>
        <taxon>Hemibagrus</taxon>
    </lineage>
</organism>
<dbReference type="Proteomes" id="UP001274896">
    <property type="component" value="Unassembled WGS sequence"/>
</dbReference>
<dbReference type="EMBL" id="JAUCMX010000001">
    <property type="protein sequence ID" value="KAK3557183.1"/>
    <property type="molecule type" value="Genomic_DNA"/>
</dbReference>
<sequence length="358" mass="39655">MGQGSSDYPKPHPEETPRDWMELCGLAYYCTPFVDNLAGWSESIPQMGNFPRRGSFKPEYLGIAFRMIYEGQGDPAWNYPYMQESLQKWYGMKRAWDKYLNIKECKAQQAQMPPIKVDSKSQPPVPARPPPYNSKGNDETVGTSAPRSPSNKDDDTDSSDDDDGPDTGSAIDPPGVNTACLFTMTANKPSLSSPSASDLKEILDLLPNPKDNPIHFVKTLIQTTRNAQLCGADYKFILMTKMGPMYDEDELVAKVKILDAESDEVLYIKHTEASEEPKLEGTDVVHSSLQDLVLPEGAVVLQYADDLLISAETADICKEATWSLLNCLAQQGFKNMAVLSVLFLPRNTGLGCVPVHIY</sequence>
<feature type="compositionally biased region" description="Pro residues" evidence="1">
    <location>
        <begin position="123"/>
        <end position="132"/>
    </location>
</feature>
<dbReference type="AlphaFoldDB" id="A0AAE0RL14"/>
<protein>
    <submittedName>
        <fullName evidence="2">Uncharacterized protein</fullName>
    </submittedName>
</protein>